<evidence type="ECO:0000256" key="1">
    <source>
        <dbReference type="ARBA" id="ARBA00022553"/>
    </source>
</evidence>
<dbReference type="Pfam" id="PF20399">
    <property type="entry name" value="PH_20"/>
    <property type="match status" value="1"/>
</dbReference>
<dbReference type="GeneID" id="28898101"/>
<dbReference type="STRING" id="1328760.A0A165FLI6"/>
<evidence type="ECO:0000256" key="2">
    <source>
        <dbReference type="SAM" id="MobiDB-lite"/>
    </source>
</evidence>
<evidence type="ECO:0000313" key="4">
    <source>
        <dbReference type="EMBL" id="KZF21119.1"/>
    </source>
</evidence>
<dbReference type="CDD" id="cd13311">
    <property type="entry name" value="PH_Slm1"/>
    <property type="match status" value="1"/>
</dbReference>
<dbReference type="InterPro" id="IPR011993">
    <property type="entry name" value="PH-like_dom_sf"/>
</dbReference>
<dbReference type="PROSITE" id="PS50003">
    <property type="entry name" value="PH_DOMAIN"/>
    <property type="match status" value="1"/>
</dbReference>
<dbReference type="RefSeq" id="XP_018186674.1">
    <property type="nucleotide sequence ID" value="XM_018332964.1"/>
</dbReference>
<dbReference type="InterPro" id="IPR027267">
    <property type="entry name" value="AH/BAR_dom_sf"/>
</dbReference>
<sequence>MSYPPEKAGVPGSAIPPNRQTSYASNLSADAVPDEDPSETSKLLTERLQAWKHACGYLENYVAATEKVHKAQSKEYEKVLKTVSDPLREAHHFEQQLGGVAGFFENVRSNTQGIANSHVETEKALKGSVLPILERLHSEVKSKTRELTSGAAKGSKAVDKARVATQKHIELLGQYTASHDAAGGKIEPSNDPYILHRGVFHRLNKQIIEENNNRQDLLAVQNNFAQFEAHVIQTLQQAIMSFNQFVGGQAERTRAMYADMTSNLQNVPPDFEWKGFVSRNDHILVDPSQPPRELGNISFPNQNHNATQPLIQGSLEKKGKVLKTYSTGFFVVTPAKYLHEFKSDDDFRKDPSPQLSLYLPDCIIGGINGQKFNLKGKDTSKGKVGNALAMTHEMAFKAHTPADAEKWMEAIQFAVGHGPGAHYASGSETSSPIEKQQQQQQQQQQHPPPVQTQGLQQEGNITSPQSAGTQFATPQSATSAHGPTANELPIRESKSQGVGVYDAGAQNGTKSGVTGAPGQY</sequence>
<feature type="compositionally biased region" description="Polar residues" evidence="2">
    <location>
        <begin position="451"/>
        <end position="481"/>
    </location>
</feature>
<dbReference type="SMART" id="SM00233">
    <property type="entry name" value="PH"/>
    <property type="match status" value="1"/>
</dbReference>
<gene>
    <name evidence="4" type="ORF">L228DRAFT_248884</name>
</gene>
<feature type="compositionally biased region" description="Polar residues" evidence="2">
    <location>
        <begin position="426"/>
        <end position="435"/>
    </location>
</feature>
<organism evidence="4 5">
    <name type="scientific">Xylona heveae (strain CBS 132557 / TC161)</name>
    <dbReference type="NCBI Taxonomy" id="1328760"/>
    <lineage>
        <taxon>Eukaryota</taxon>
        <taxon>Fungi</taxon>
        <taxon>Dikarya</taxon>
        <taxon>Ascomycota</taxon>
        <taxon>Pezizomycotina</taxon>
        <taxon>Xylonomycetes</taxon>
        <taxon>Xylonales</taxon>
        <taxon>Xylonaceae</taxon>
        <taxon>Xylona</taxon>
    </lineage>
</organism>
<accession>A0A165FLI6</accession>
<feature type="domain" description="PH" evidence="3">
    <location>
        <begin position="308"/>
        <end position="416"/>
    </location>
</feature>
<proteinExistence type="predicted"/>
<dbReference type="Gene3D" id="2.30.29.30">
    <property type="entry name" value="Pleckstrin-homology domain (PH domain)/Phosphotyrosine-binding domain (PTB)"/>
    <property type="match status" value="1"/>
</dbReference>
<keyword evidence="5" id="KW-1185">Reference proteome</keyword>
<dbReference type="OrthoDB" id="2264563at2759"/>
<feature type="compositionally biased region" description="Polar residues" evidence="2">
    <location>
        <begin position="18"/>
        <end position="28"/>
    </location>
</feature>
<dbReference type="InterPro" id="IPR043453">
    <property type="entry name" value="Slm1_PH"/>
</dbReference>
<reference evidence="4 5" key="1">
    <citation type="journal article" date="2016" name="Fungal Biol.">
        <title>The genome of Xylona heveae provides a window into fungal endophytism.</title>
        <authorList>
            <person name="Gazis R."/>
            <person name="Kuo A."/>
            <person name="Riley R."/>
            <person name="LaButti K."/>
            <person name="Lipzen A."/>
            <person name="Lin J."/>
            <person name="Amirebrahimi M."/>
            <person name="Hesse C.N."/>
            <person name="Spatafora J.W."/>
            <person name="Henrissat B."/>
            <person name="Hainaut M."/>
            <person name="Grigoriev I.V."/>
            <person name="Hibbett D.S."/>
        </authorList>
    </citation>
    <scope>NUCLEOTIDE SEQUENCE [LARGE SCALE GENOMIC DNA]</scope>
    <source>
        <strain evidence="4 5">TC161</strain>
    </source>
</reference>
<evidence type="ECO:0000313" key="5">
    <source>
        <dbReference type="Proteomes" id="UP000076632"/>
    </source>
</evidence>
<dbReference type="Gene3D" id="1.20.1270.60">
    <property type="entry name" value="Arfaptin homology (AH) domain/BAR domain"/>
    <property type="match status" value="1"/>
</dbReference>
<dbReference type="InParanoid" id="A0A165FLI6"/>
<name>A0A165FLI6_XYLHT</name>
<dbReference type="InterPro" id="IPR001849">
    <property type="entry name" value="PH_domain"/>
</dbReference>
<dbReference type="SUPFAM" id="SSF50729">
    <property type="entry name" value="PH domain-like"/>
    <property type="match status" value="1"/>
</dbReference>
<keyword evidence="1" id="KW-0597">Phosphoprotein</keyword>
<feature type="region of interest" description="Disordered" evidence="2">
    <location>
        <begin position="418"/>
        <end position="520"/>
    </location>
</feature>
<dbReference type="SUPFAM" id="SSF103657">
    <property type="entry name" value="BAR/IMD domain-like"/>
    <property type="match status" value="1"/>
</dbReference>
<dbReference type="EMBL" id="KV407461">
    <property type="protein sequence ID" value="KZF21119.1"/>
    <property type="molecule type" value="Genomic_DNA"/>
</dbReference>
<dbReference type="OMA" id="KVGNAFH"/>
<feature type="compositionally biased region" description="Low complexity" evidence="2">
    <location>
        <begin position="436"/>
        <end position="445"/>
    </location>
</feature>
<dbReference type="AlphaFoldDB" id="A0A165FLI6"/>
<feature type="region of interest" description="Disordered" evidence="2">
    <location>
        <begin position="1"/>
        <end position="41"/>
    </location>
</feature>
<evidence type="ECO:0000259" key="3">
    <source>
        <dbReference type="PROSITE" id="PS50003"/>
    </source>
</evidence>
<dbReference type="PANTHER" id="PTHR31941:SF1">
    <property type="entry name" value="CYTOSKELETAL SIGNALING PROTEIN SLM1"/>
    <property type="match status" value="1"/>
</dbReference>
<dbReference type="Proteomes" id="UP000076632">
    <property type="component" value="Unassembled WGS sequence"/>
</dbReference>
<dbReference type="InterPro" id="IPR046869">
    <property type="entry name" value="SLM1/RGC1-like_PH"/>
</dbReference>
<dbReference type="PANTHER" id="PTHR31941">
    <property type="entry name" value="CYTOSKELETAL SIGNALING PROTEIN SLM1"/>
    <property type="match status" value="1"/>
</dbReference>
<dbReference type="InterPro" id="IPR046868">
    <property type="entry name" value="BAR_4"/>
</dbReference>
<protein>
    <submittedName>
        <fullName evidence="4">PH domain-containing protein</fullName>
    </submittedName>
</protein>
<dbReference type="Pfam" id="PF20400">
    <property type="entry name" value="BAR_4"/>
    <property type="match status" value="1"/>
</dbReference>